<evidence type="ECO:0000313" key="3">
    <source>
        <dbReference type="EMBL" id="MFC3810153.1"/>
    </source>
</evidence>
<dbReference type="PANTHER" id="PTHR30160:SF22">
    <property type="entry name" value="LIPOPOLYSACCHARIDE CORE BIOSYNTHESIS PROTEIN"/>
    <property type="match status" value="1"/>
</dbReference>
<dbReference type="Pfam" id="PF01075">
    <property type="entry name" value="Glyco_transf_9"/>
    <property type="match status" value="1"/>
</dbReference>
<evidence type="ECO:0000313" key="4">
    <source>
        <dbReference type="Proteomes" id="UP001595616"/>
    </source>
</evidence>
<evidence type="ECO:0000256" key="2">
    <source>
        <dbReference type="ARBA" id="ARBA00022679"/>
    </source>
</evidence>
<comment type="caution">
    <text evidence="3">The sequence shown here is derived from an EMBL/GenBank/DDBJ whole genome shotgun (WGS) entry which is preliminary data.</text>
</comment>
<sequence>MIKDKNILIFRFSAMGDVALAAAAMKEVVHQNPNNTYWIVTRPKFSIFFKNIPFVKLLAVDLEKEFMGAKGILKLYRKVASVNPDIIIDLHENLRTRILKLFFSIKKTPFLVFDKGRTEKKSLVKNKSFKQLKHTTERYLDVFKRANIITETEISTDVYPILDFKKKNGLEVFENKKLIGIAPFAQHINKMWPLGKYKELSVKIQNEFPGYELIFFGGGKKEFELIESFTTNNSKWHNVIGKFDLETELSLIANLSVMVCGDSSNMHFAALSGIPVVSIWGSTHHFAGFGPLFQNPENIVEINKKELECRPCSVYGNKPCARGDLACLEHISSDMVLSKLKTILF</sequence>
<accession>A0ABV7YS05</accession>
<dbReference type="SUPFAM" id="SSF53756">
    <property type="entry name" value="UDP-Glycosyltransferase/glycogen phosphorylase"/>
    <property type="match status" value="1"/>
</dbReference>
<dbReference type="EMBL" id="JBHRYQ010000001">
    <property type="protein sequence ID" value="MFC3810153.1"/>
    <property type="molecule type" value="Genomic_DNA"/>
</dbReference>
<dbReference type="PANTHER" id="PTHR30160">
    <property type="entry name" value="TETRAACYLDISACCHARIDE 4'-KINASE-RELATED"/>
    <property type="match status" value="1"/>
</dbReference>
<organism evidence="3 4">
    <name type="scientific">Lacihabitans lacunae</name>
    <dbReference type="NCBI Taxonomy" id="1028214"/>
    <lineage>
        <taxon>Bacteria</taxon>
        <taxon>Pseudomonadati</taxon>
        <taxon>Bacteroidota</taxon>
        <taxon>Cytophagia</taxon>
        <taxon>Cytophagales</taxon>
        <taxon>Leadbetterellaceae</taxon>
        <taxon>Lacihabitans</taxon>
    </lineage>
</organism>
<keyword evidence="4" id="KW-1185">Reference proteome</keyword>
<gene>
    <name evidence="3" type="ORF">ACFOOI_05775</name>
</gene>
<dbReference type="Gene3D" id="3.40.50.2000">
    <property type="entry name" value="Glycogen Phosphorylase B"/>
    <property type="match status" value="2"/>
</dbReference>
<proteinExistence type="predicted"/>
<keyword evidence="1" id="KW-0328">Glycosyltransferase</keyword>
<evidence type="ECO:0000256" key="1">
    <source>
        <dbReference type="ARBA" id="ARBA00022676"/>
    </source>
</evidence>
<dbReference type="Proteomes" id="UP001595616">
    <property type="component" value="Unassembled WGS sequence"/>
</dbReference>
<dbReference type="InterPro" id="IPR002201">
    <property type="entry name" value="Glyco_trans_9"/>
</dbReference>
<reference evidence="4" key="1">
    <citation type="journal article" date="2019" name="Int. J. Syst. Evol. Microbiol.">
        <title>The Global Catalogue of Microorganisms (GCM) 10K type strain sequencing project: providing services to taxonomists for standard genome sequencing and annotation.</title>
        <authorList>
            <consortium name="The Broad Institute Genomics Platform"/>
            <consortium name="The Broad Institute Genome Sequencing Center for Infectious Disease"/>
            <person name="Wu L."/>
            <person name="Ma J."/>
        </authorList>
    </citation>
    <scope>NUCLEOTIDE SEQUENCE [LARGE SCALE GENOMIC DNA]</scope>
    <source>
        <strain evidence="4">CECT 7956</strain>
    </source>
</reference>
<keyword evidence="2" id="KW-0808">Transferase</keyword>
<name>A0ABV7YS05_9BACT</name>
<protein>
    <submittedName>
        <fullName evidence="3">Glycosyltransferase family 9 protein</fullName>
    </submittedName>
</protein>
<dbReference type="RefSeq" id="WP_379836028.1">
    <property type="nucleotide sequence ID" value="NZ_JBHRYQ010000001.1"/>
</dbReference>
<dbReference type="InterPro" id="IPR051199">
    <property type="entry name" value="LPS_LOS_Heptosyltrfase"/>
</dbReference>
<dbReference type="CDD" id="cd03789">
    <property type="entry name" value="GT9_LPS_heptosyltransferase"/>
    <property type="match status" value="1"/>
</dbReference>